<reference evidence="4" key="1">
    <citation type="submission" date="2017-02" db="UniProtKB">
        <authorList>
            <consortium name="WormBaseParasite"/>
        </authorList>
    </citation>
    <scope>IDENTIFICATION</scope>
</reference>
<name>A0A0R3PFE3_ANGCS</name>
<dbReference type="EMBL" id="UYYA01000686">
    <property type="protein sequence ID" value="VDM54478.1"/>
    <property type="molecule type" value="Genomic_DNA"/>
</dbReference>
<proteinExistence type="predicted"/>
<dbReference type="PANTHER" id="PTHR47027">
    <property type="entry name" value="REVERSE TRANSCRIPTASE DOMAIN-CONTAINING PROTEIN"/>
    <property type="match status" value="1"/>
</dbReference>
<dbReference type="InterPro" id="IPR000477">
    <property type="entry name" value="RT_dom"/>
</dbReference>
<evidence type="ECO:0000259" key="1">
    <source>
        <dbReference type="PROSITE" id="PS50878"/>
    </source>
</evidence>
<dbReference type="OrthoDB" id="410104at2759"/>
<keyword evidence="3" id="KW-1185">Reference proteome</keyword>
<evidence type="ECO:0000313" key="3">
    <source>
        <dbReference type="Proteomes" id="UP000267027"/>
    </source>
</evidence>
<reference evidence="2 3" key="2">
    <citation type="submission" date="2018-11" db="EMBL/GenBank/DDBJ databases">
        <authorList>
            <consortium name="Pathogen Informatics"/>
        </authorList>
    </citation>
    <scope>NUCLEOTIDE SEQUENCE [LARGE SCALE GENOMIC DNA]</scope>
    <source>
        <strain evidence="2 3">Costa Rica</strain>
    </source>
</reference>
<feature type="domain" description="Reverse transcriptase" evidence="1">
    <location>
        <begin position="1"/>
        <end position="80"/>
    </location>
</feature>
<dbReference type="WBParaSite" id="ACOC_0000289201-mRNA-1">
    <property type="protein sequence ID" value="ACOC_0000289201-mRNA-1"/>
    <property type="gene ID" value="ACOC_0000289201"/>
</dbReference>
<organism evidence="4">
    <name type="scientific">Angiostrongylus costaricensis</name>
    <name type="common">Nematode worm</name>
    <dbReference type="NCBI Taxonomy" id="334426"/>
    <lineage>
        <taxon>Eukaryota</taxon>
        <taxon>Metazoa</taxon>
        <taxon>Ecdysozoa</taxon>
        <taxon>Nematoda</taxon>
        <taxon>Chromadorea</taxon>
        <taxon>Rhabditida</taxon>
        <taxon>Rhabditina</taxon>
        <taxon>Rhabditomorpha</taxon>
        <taxon>Strongyloidea</taxon>
        <taxon>Metastrongylidae</taxon>
        <taxon>Angiostrongylus</taxon>
    </lineage>
</organism>
<dbReference type="PANTHER" id="PTHR47027:SF20">
    <property type="entry name" value="REVERSE TRANSCRIPTASE-LIKE PROTEIN WITH RNA-DIRECTED DNA POLYMERASE DOMAIN"/>
    <property type="match status" value="1"/>
</dbReference>
<protein>
    <submittedName>
        <fullName evidence="4">Reverse transcriptase domain-containing protein</fullName>
    </submittedName>
</protein>
<evidence type="ECO:0000313" key="2">
    <source>
        <dbReference type="EMBL" id="VDM54478.1"/>
    </source>
</evidence>
<accession>A0A0R3PFE3</accession>
<gene>
    <name evidence="2" type="ORF">ACOC_LOCUS2893</name>
</gene>
<dbReference type="AlphaFoldDB" id="A0A0R3PFE3"/>
<dbReference type="PROSITE" id="PS50878">
    <property type="entry name" value="RT_POL"/>
    <property type="match status" value="1"/>
</dbReference>
<dbReference type="Proteomes" id="UP000267027">
    <property type="component" value="Unassembled WGS sequence"/>
</dbReference>
<sequence>MRTLKWDNMRVKIDGRQFHHLRFADVIVLKTPNISQAERVLGDVDKACVKFGLRLNLTKTMFMKKGLVSRAPFTLNGTNIFECSSYICLRRRINVMNDLAPEPSRRKRAACGAFKSIDDIVKKAMNTRLRANLFDSTVLPTLTHASKIWSLRKRDEGSLSVIERAVERTMLGVRAANHQYNP</sequence>
<evidence type="ECO:0000313" key="4">
    <source>
        <dbReference type="WBParaSite" id="ACOC_0000289201-mRNA-1"/>
    </source>
</evidence>